<dbReference type="AlphaFoldDB" id="A0A1L7WQD2"/>
<organism evidence="5 6">
    <name type="scientific">Phialocephala subalpina</name>
    <dbReference type="NCBI Taxonomy" id="576137"/>
    <lineage>
        <taxon>Eukaryota</taxon>
        <taxon>Fungi</taxon>
        <taxon>Dikarya</taxon>
        <taxon>Ascomycota</taxon>
        <taxon>Pezizomycotina</taxon>
        <taxon>Leotiomycetes</taxon>
        <taxon>Helotiales</taxon>
        <taxon>Mollisiaceae</taxon>
        <taxon>Phialocephala</taxon>
        <taxon>Phialocephala fortinii species complex</taxon>
    </lineage>
</organism>
<feature type="compositionally biased region" description="Polar residues" evidence="3">
    <location>
        <begin position="132"/>
        <end position="143"/>
    </location>
</feature>
<dbReference type="InterPro" id="IPR001138">
    <property type="entry name" value="Zn2Cys6_DnaBD"/>
</dbReference>
<evidence type="ECO:0000256" key="1">
    <source>
        <dbReference type="ARBA" id="ARBA00022723"/>
    </source>
</evidence>
<keyword evidence="1" id="KW-0479">Metal-binding</keyword>
<dbReference type="Proteomes" id="UP000184330">
    <property type="component" value="Unassembled WGS sequence"/>
</dbReference>
<dbReference type="Gene3D" id="4.10.240.10">
    <property type="entry name" value="Zn(2)-C6 fungal-type DNA-binding domain"/>
    <property type="match status" value="1"/>
</dbReference>
<keyword evidence="2" id="KW-0539">Nucleus</keyword>
<dbReference type="OrthoDB" id="4161332at2759"/>
<sequence length="697" mass="79162">MDVLQHLASSPTTLPSGKSSTSARRSIAACQSCHRRKTKCDVVTRGRPCSACVADERSVNDCVVVPSQRSKNFPIIHRRRGITNEAPSLNESEERPREGSRPAKRACREGSNDYSRPLQSPMAELSAEERLTSNPNNSDPSTQQRKECLIRQNRRDSQPMFIGDELYDYASVGLTIKDASGRLTTHNVVIPQDTYNIGLYPEDLVYLQAKGCLLIPPSELCDELLRCYFLHVHMSLPLLNGSDLLNRYVEGGPLNVNLMLLWAIFLAGSHVREISLGLIVAPFVLFMPQASVTKAGFNSRDEMCESYFIRTKTLLDLNYLGDKQVRPQCIILMAYWRPPFNREFSYSWHLIGMAIATLQSLFPKFDGTRTSGSTTGSTCESVWRRMWWCCVKFDVLASITGGRRLRVKSTENTVPMPLLNDVLDELRQLPSSIQEDYLPPNIERLGRYYFHHLNIVQIMSRVLTQINNAESNAPSIQEIYNWEQRLKNSDENIDLMLLEDTKSSDRWVKLAAYYYQICTAGNQVCFFRLFLFLTPLGLEGAKKQEWLSELNRKISAAASLVISALETLTNLDLLSYHRHWLVTPLLAVTQFYLIQMSSAQPLERKVARHKVEMCILILEELQKVNWFVDFMLKVVRSALGCILASEQSFETQCEDTSGGRGPLEAQVSFDFSAGSAQQTVRTLFPMVNFDENYMDFL</sequence>
<dbReference type="SMART" id="SM00066">
    <property type="entry name" value="GAL4"/>
    <property type="match status" value="1"/>
</dbReference>
<dbReference type="InterPro" id="IPR036864">
    <property type="entry name" value="Zn2-C6_fun-type_DNA-bd_sf"/>
</dbReference>
<dbReference type="CDD" id="cd00067">
    <property type="entry name" value="GAL4"/>
    <property type="match status" value="1"/>
</dbReference>
<accession>A0A1L7WQD2</accession>
<dbReference type="Pfam" id="PF04082">
    <property type="entry name" value="Fungal_trans"/>
    <property type="match status" value="1"/>
</dbReference>
<evidence type="ECO:0000313" key="5">
    <source>
        <dbReference type="EMBL" id="CZR54973.1"/>
    </source>
</evidence>
<proteinExistence type="predicted"/>
<feature type="region of interest" description="Disordered" evidence="3">
    <location>
        <begin position="1"/>
        <end position="21"/>
    </location>
</feature>
<dbReference type="SUPFAM" id="SSF57701">
    <property type="entry name" value="Zn2/Cys6 DNA-binding domain"/>
    <property type="match status" value="1"/>
</dbReference>
<dbReference type="GO" id="GO:0003677">
    <property type="term" value="F:DNA binding"/>
    <property type="evidence" value="ECO:0007669"/>
    <property type="project" value="InterPro"/>
</dbReference>
<dbReference type="InterPro" id="IPR007219">
    <property type="entry name" value="XnlR_reg_dom"/>
</dbReference>
<dbReference type="EMBL" id="FJOG01000005">
    <property type="protein sequence ID" value="CZR54973.1"/>
    <property type="molecule type" value="Genomic_DNA"/>
</dbReference>
<evidence type="ECO:0000256" key="3">
    <source>
        <dbReference type="SAM" id="MobiDB-lite"/>
    </source>
</evidence>
<feature type="compositionally biased region" description="Polar residues" evidence="3">
    <location>
        <begin position="7"/>
        <end position="21"/>
    </location>
</feature>
<gene>
    <name evidence="5" type="ORF">PAC_04858</name>
</gene>
<feature type="domain" description="Zn(2)-C6 fungal-type" evidence="4">
    <location>
        <begin position="29"/>
        <end position="64"/>
    </location>
</feature>
<feature type="region of interest" description="Disordered" evidence="3">
    <location>
        <begin position="84"/>
        <end position="146"/>
    </location>
</feature>
<feature type="compositionally biased region" description="Basic and acidic residues" evidence="3">
    <location>
        <begin position="92"/>
        <end position="111"/>
    </location>
</feature>
<dbReference type="GO" id="GO:0008270">
    <property type="term" value="F:zinc ion binding"/>
    <property type="evidence" value="ECO:0007669"/>
    <property type="project" value="InterPro"/>
</dbReference>
<evidence type="ECO:0000313" key="6">
    <source>
        <dbReference type="Proteomes" id="UP000184330"/>
    </source>
</evidence>
<dbReference type="PANTHER" id="PTHR47425:SF3">
    <property type="entry name" value="ZN(II)2CYS6 TRANSCRIPTION FACTOR (EUROFUNG)"/>
    <property type="match status" value="1"/>
</dbReference>
<dbReference type="GO" id="GO:0000981">
    <property type="term" value="F:DNA-binding transcription factor activity, RNA polymerase II-specific"/>
    <property type="evidence" value="ECO:0007669"/>
    <property type="project" value="InterPro"/>
</dbReference>
<evidence type="ECO:0000259" key="4">
    <source>
        <dbReference type="PROSITE" id="PS50048"/>
    </source>
</evidence>
<dbReference type="InterPro" id="IPR052761">
    <property type="entry name" value="Fungal_Detox/Toxin_TFs"/>
</dbReference>
<reference evidence="5 6" key="1">
    <citation type="submission" date="2016-03" db="EMBL/GenBank/DDBJ databases">
        <authorList>
            <person name="Ploux O."/>
        </authorList>
    </citation>
    <scope>NUCLEOTIDE SEQUENCE [LARGE SCALE GENOMIC DNA]</scope>
    <source>
        <strain evidence="5 6">UAMH 11012</strain>
    </source>
</reference>
<protein>
    <recommendedName>
        <fullName evidence="4">Zn(2)-C6 fungal-type domain-containing protein</fullName>
    </recommendedName>
</protein>
<dbReference type="PANTHER" id="PTHR47425">
    <property type="entry name" value="FARB-RELATED"/>
    <property type="match status" value="1"/>
</dbReference>
<evidence type="ECO:0000256" key="2">
    <source>
        <dbReference type="ARBA" id="ARBA00023242"/>
    </source>
</evidence>
<name>A0A1L7WQD2_9HELO</name>
<dbReference type="PROSITE" id="PS50048">
    <property type="entry name" value="ZN2_CY6_FUNGAL_2"/>
    <property type="match status" value="1"/>
</dbReference>
<dbReference type="SMART" id="SM00906">
    <property type="entry name" value="Fungal_trans"/>
    <property type="match status" value="1"/>
</dbReference>
<dbReference type="GO" id="GO:0006351">
    <property type="term" value="P:DNA-templated transcription"/>
    <property type="evidence" value="ECO:0007669"/>
    <property type="project" value="InterPro"/>
</dbReference>
<dbReference type="Pfam" id="PF00172">
    <property type="entry name" value="Zn_clus"/>
    <property type="match status" value="1"/>
</dbReference>
<keyword evidence="6" id="KW-1185">Reference proteome</keyword>
<dbReference type="CDD" id="cd12148">
    <property type="entry name" value="fungal_TF_MHR"/>
    <property type="match status" value="1"/>
</dbReference>